<accession>A0A8H8DAH4</accession>
<dbReference type="GO" id="GO:0005737">
    <property type="term" value="C:cytoplasm"/>
    <property type="evidence" value="ECO:0007669"/>
    <property type="project" value="UniProtKB-SubCell"/>
</dbReference>
<dbReference type="RefSeq" id="XP_067547006.1">
    <property type="nucleotide sequence ID" value="XM_067693267.1"/>
</dbReference>
<comment type="caution">
    <text evidence="8">The sequence shown here is derived from an EMBL/GenBank/DDBJ whole genome shotgun (WGS) entry which is preliminary data.</text>
</comment>
<dbReference type="InterPro" id="IPR022784">
    <property type="entry name" value="Ribosome_bgen_Alb1"/>
</dbReference>
<feature type="compositionally biased region" description="Polar residues" evidence="7">
    <location>
        <begin position="31"/>
        <end position="41"/>
    </location>
</feature>
<evidence type="ECO:0000313" key="8">
    <source>
        <dbReference type="EMBL" id="KAG5417890.1"/>
    </source>
</evidence>
<evidence type="ECO:0000256" key="2">
    <source>
        <dbReference type="ARBA" id="ARBA00004496"/>
    </source>
</evidence>
<organism evidence="8 9">
    <name type="scientific">Candida metapsilosis</name>
    <dbReference type="NCBI Taxonomy" id="273372"/>
    <lineage>
        <taxon>Eukaryota</taxon>
        <taxon>Fungi</taxon>
        <taxon>Dikarya</taxon>
        <taxon>Ascomycota</taxon>
        <taxon>Saccharomycotina</taxon>
        <taxon>Pichiomycetes</taxon>
        <taxon>Debaryomycetaceae</taxon>
        <taxon>Candida/Lodderomyces clade</taxon>
        <taxon>Candida</taxon>
    </lineage>
</organism>
<keyword evidence="3" id="KW-0813">Transport</keyword>
<dbReference type="AlphaFoldDB" id="A0A8H8DAH4"/>
<feature type="compositionally biased region" description="Basic residues" evidence="7">
    <location>
        <begin position="10"/>
        <end position="29"/>
    </location>
</feature>
<name>A0A8H8DAH4_9ASCO</name>
<keyword evidence="6" id="KW-0539">Nucleus</keyword>
<feature type="compositionally biased region" description="Polar residues" evidence="7">
    <location>
        <begin position="67"/>
        <end position="77"/>
    </location>
</feature>
<evidence type="ECO:0000256" key="5">
    <source>
        <dbReference type="ARBA" id="ARBA00022517"/>
    </source>
</evidence>
<dbReference type="GO" id="GO:0042254">
    <property type="term" value="P:ribosome biogenesis"/>
    <property type="evidence" value="ECO:0007669"/>
    <property type="project" value="UniProtKB-KW"/>
</dbReference>
<sequence>MAGRNAINKPKIKMLAHSHAKSLSRKRALRNSIQTKSSTSRYAPRGSTAPRPTDSKAVALYTGETPAPSSVMTTNTLSKKRAKKIARNQKYFTKKQEGDILMNIDEDLKNSKLEQAKKALWDLIESREKNGPAVVADAEGTTLGIQSF</sequence>
<protein>
    <submittedName>
        <fullName evidence="8">ALB1</fullName>
    </submittedName>
</protein>
<dbReference type="GeneID" id="93652847"/>
<keyword evidence="4" id="KW-0963">Cytoplasm</keyword>
<dbReference type="EMBL" id="JAEOAQ010000006">
    <property type="protein sequence ID" value="KAG5417890.1"/>
    <property type="molecule type" value="Genomic_DNA"/>
</dbReference>
<feature type="region of interest" description="Disordered" evidence="7">
    <location>
        <begin position="1"/>
        <end position="56"/>
    </location>
</feature>
<comment type="subcellular location">
    <subcellularLocation>
        <location evidence="2">Cytoplasm</location>
    </subcellularLocation>
    <subcellularLocation>
        <location evidence="1">Nucleus</location>
    </subcellularLocation>
</comment>
<dbReference type="GO" id="GO:0005634">
    <property type="term" value="C:nucleus"/>
    <property type="evidence" value="ECO:0007669"/>
    <property type="project" value="UniProtKB-SubCell"/>
</dbReference>
<keyword evidence="9" id="KW-1185">Reference proteome</keyword>
<evidence type="ECO:0000256" key="7">
    <source>
        <dbReference type="SAM" id="MobiDB-lite"/>
    </source>
</evidence>
<evidence type="ECO:0000256" key="3">
    <source>
        <dbReference type="ARBA" id="ARBA00022448"/>
    </source>
</evidence>
<evidence type="ECO:0000256" key="6">
    <source>
        <dbReference type="ARBA" id="ARBA00023242"/>
    </source>
</evidence>
<dbReference type="OrthoDB" id="4086742at2759"/>
<evidence type="ECO:0000256" key="1">
    <source>
        <dbReference type="ARBA" id="ARBA00004123"/>
    </source>
</evidence>
<gene>
    <name evidence="8" type="ORF">I9W82_004218</name>
</gene>
<feature type="region of interest" description="Disordered" evidence="7">
    <location>
        <begin position="61"/>
        <end position="80"/>
    </location>
</feature>
<evidence type="ECO:0000313" key="9">
    <source>
        <dbReference type="Proteomes" id="UP000669133"/>
    </source>
</evidence>
<proteinExistence type="predicted"/>
<keyword evidence="5" id="KW-0690">Ribosome biogenesis</keyword>
<dbReference type="Proteomes" id="UP000669133">
    <property type="component" value="Unassembled WGS sequence"/>
</dbReference>
<reference evidence="8 9" key="1">
    <citation type="submission" date="2020-12" db="EMBL/GenBank/DDBJ databases">
        <title>Effect of drift, selection, and recombination on the evolution of hybrid genomes in Candida yeast pathogens.</title>
        <authorList>
            <person name="Mixao V."/>
            <person name="Ksiezopolska E."/>
            <person name="Saus E."/>
            <person name="Boekhout T."/>
            <person name="Gacser A."/>
            <person name="Gabaldon T."/>
        </authorList>
    </citation>
    <scope>NUCLEOTIDE SEQUENCE [LARGE SCALE GENOMIC DNA]</scope>
    <source>
        <strain evidence="8 9">BP57</strain>
    </source>
</reference>
<dbReference type="Pfam" id="PF09135">
    <property type="entry name" value="Alb1"/>
    <property type="match status" value="1"/>
</dbReference>
<evidence type="ECO:0000256" key="4">
    <source>
        <dbReference type="ARBA" id="ARBA00022490"/>
    </source>
</evidence>